<proteinExistence type="predicted"/>
<organism evidence="3 4">
    <name type="scientific">Nesidiocoris tenuis</name>
    <dbReference type="NCBI Taxonomy" id="355587"/>
    <lineage>
        <taxon>Eukaryota</taxon>
        <taxon>Metazoa</taxon>
        <taxon>Ecdysozoa</taxon>
        <taxon>Arthropoda</taxon>
        <taxon>Hexapoda</taxon>
        <taxon>Insecta</taxon>
        <taxon>Pterygota</taxon>
        <taxon>Neoptera</taxon>
        <taxon>Paraneoptera</taxon>
        <taxon>Hemiptera</taxon>
        <taxon>Heteroptera</taxon>
        <taxon>Panheteroptera</taxon>
        <taxon>Cimicomorpha</taxon>
        <taxon>Miridae</taxon>
        <taxon>Dicyphina</taxon>
        <taxon>Nesidiocoris</taxon>
    </lineage>
</organism>
<sequence length="226" mass="24802">MHRVRVFVFALSLLAMASAQDEKFALRVFEECTASGVDTTSCLKLKIVNALDRATRSRDLEIFDGVHLIATDVESSSPVSENEIESSLPRSLDDRDAALDDLIADRISKFFQTRSVQFKLSGMTDESARGLDEGRKRKRGGALLMYMLMSLGSIIPLKLGTLALLAGKALIISKLALALAAIVGLKKLMSGHDHHEGSYQVIHAGHGHKKRSIDSDLPYRAYVPKH</sequence>
<dbReference type="InterPro" id="IPR012464">
    <property type="entry name" value="DUF1676"/>
</dbReference>
<dbReference type="Proteomes" id="UP001307889">
    <property type="component" value="Chromosome 16"/>
</dbReference>
<reference evidence="3 4" key="1">
    <citation type="submission" date="2023-09" db="EMBL/GenBank/DDBJ databases">
        <title>Nesidiocoris tenuis whole genome shotgun sequence.</title>
        <authorList>
            <person name="Shibata T."/>
            <person name="Shimoda M."/>
            <person name="Kobayashi T."/>
            <person name="Uehara T."/>
        </authorList>
    </citation>
    <scope>NUCLEOTIDE SEQUENCE [LARGE SCALE GENOMIC DNA]</scope>
    <source>
        <strain evidence="3 4">Japan</strain>
    </source>
</reference>
<keyword evidence="1" id="KW-0812">Transmembrane</keyword>
<gene>
    <name evidence="3" type="ORF">NTJ_16160</name>
</gene>
<protein>
    <submittedName>
        <fullName evidence="3">Uncharacterized protein</fullName>
    </submittedName>
</protein>
<keyword evidence="4" id="KW-1185">Reference proteome</keyword>
<dbReference type="Pfam" id="PF07898">
    <property type="entry name" value="DUF1676"/>
    <property type="match status" value="1"/>
</dbReference>
<evidence type="ECO:0000256" key="1">
    <source>
        <dbReference type="SAM" id="Phobius"/>
    </source>
</evidence>
<keyword evidence="1" id="KW-0472">Membrane</keyword>
<keyword evidence="1" id="KW-1133">Transmembrane helix</keyword>
<dbReference type="PANTHER" id="PTHR21879:SF14">
    <property type="entry name" value="OSIRIS 8"/>
    <property type="match status" value="1"/>
</dbReference>
<evidence type="ECO:0000256" key="2">
    <source>
        <dbReference type="SAM" id="SignalP"/>
    </source>
</evidence>
<evidence type="ECO:0000313" key="4">
    <source>
        <dbReference type="Proteomes" id="UP001307889"/>
    </source>
</evidence>
<dbReference type="EMBL" id="AP028924">
    <property type="protein sequence ID" value="BET03342.1"/>
    <property type="molecule type" value="Genomic_DNA"/>
</dbReference>
<evidence type="ECO:0000313" key="3">
    <source>
        <dbReference type="EMBL" id="BET03342.1"/>
    </source>
</evidence>
<feature type="signal peptide" evidence="2">
    <location>
        <begin position="1"/>
        <end position="19"/>
    </location>
</feature>
<name>A0ABN7BG82_9HEMI</name>
<feature type="transmembrane region" description="Helical" evidence="1">
    <location>
        <begin position="143"/>
        <end position="165"/>
    </location>
</feature>
<feature type="chain" id="PRO_5046066517" evidence="2">
    <location>
        <begin position="20"/>
        <end position="226"/>
    </location>
</feature>
<accession>A0ABN7BG82</accession>
<dbReference type="PANTHER" id="PTHR21879">
    <property type="entry name" value="FI03362P-RELATED-RELATED"/>
    <property type="match status" value="1"/>
</dbReference>
<keyword evidence="2" id="KW-0732">Signal</keyword>